<evidence type="ECO:0000313" key="1">
    <source>
        <dbReference type="EMBL" id="ADN61989.1"/>
    </source>
</evidence>
<accession>E1TJ78</accession>
<protein>
    <submittedName>
        <fullName evidence="1">Uncharacterized protein</fullName>
    </submittedName>
</protein>
<gene>
    <name evidence="1" type="ordered locus">BC1003_6097</name>
</gene>
<dbReference type="HOGENOM" id="CLU_405287_0_0_4"/>
<reference evidence="1" key="1">
    <citation type="submission" date="2010-09" db="EMBL/GenBank/DDBJ databases">
        <title>Complete sequence of chromosome2 of Burkholderia sp. CCGE1003.</title>
        <authorList>
            <consortium name="US DOE Joint Genome Institute"/>
            <person name="Lucas S."/>
            <person name="Copeland A."/>
            <person name="Lapidus A."/>
            <person name="Cheng J.-F."/>
            <person name="Bruce D."/>
            <person name="Goodwin L."/>
            <person name="Pitluck S."/>
            <person name="Daligault H."/>
            <person name="Davenport K."/>
            <person name="Detter J.C."/>
            <person name="Han C."/>
            <person name="Tapia R."/>
            <person name="Land M."/>
            <person name="Hauser L."/>
            <person name="Jeffries C."/>
            <person name="Kyrpides N."/>
            <person name="Ivanova N."/>
            <person name="Ovchinnikova G."/>
            <person name="Martinez-Romero E."/>
            <person name="Rogel M.A."/>
            <person name="Auchtung J."/>
            <person name="Tiedje J.M."/>
            <person name="Woyke T."/>
        </authorList>
    </citation>
    <scope>NUCLEOTIDE SEQUENCE</scope>
    <source>
        <strain evidence="1">CCGE1003</strain>
    </source>
</reference>
<proteinExistence type="predicted"/>
<organism evidence="1">
    <name type="scientific">Burkholderia sp. (strain CCGE1003)</name>
    <dbReference type="NCBI Taxonomy" id="640512"/>
    <lineage>
        <taxon>Bacteria</taxon>
        <taxon>Pseudomonadati</taxon>
        <taxon>Pseudomonadota</taxon>
        <taxon>Betaproteobacteria</taxon>
        <taxon>Burkholderiales</taxon>
        <taxon>Burkholderiaceae</taxon>
        <taxon>Burkholderia</taxon>
    </lineage>
</organism>
<name>E1TJ78_BURSG</name>
<dbReference type="EMBL" id="CP002218">
    <property type="protein sequence ID" value="ADN61989.1"/>
    <property type="molecule type" value="Genomic_DNA"/>
</dbReference>
<dbReference type="KEGG" id="bgf:BC1003_6097"/>
<dbReference type="AlphaFoldDB" id="E1TJ78"/>
<dbReference type="STRING" id="640512.BC1003_6097"/>
<sequence>MSRFHTLAYDPGQTRNVLRSRFRRNLPSRVFMSAPRQNPPEYKDEDVLAALLVADMQHNDELETFRRHYEEVRLNDDVGLPTFEDAISRGWFRIVWGRVRSSRLLLDFLRHRQPPYDSTLIGLLMWRYKAHVHVSKTSLGAEHEALVEFLTSEEGTRGIDTLSPQWIAARLWDRDPTVDIKIWARRWGFLGSPIFSASKAWDGVADSAQRFYEAAISALSDAGLVTWDEFNTAGEAVFLETGSMSWTTIRTADVSSNHLLGKYLRLQRHSRGYFRDIDDDEDLLALVDLLCVDGVEQFPAREPHVNILAVVKLAQRHPSVLMQLTLHVRRHPELLAELLLLPETTLLACYLVATWDEFGSGEREAMQELDRATRAIAFDDCMAVLAHVSRGGEVSAVELSELLTLLVGMSLRSNEEARYAENLSLQICALTPEQQEDVLRQLAGRAGQSVDDSDFVALLSLLSTVRIDVARQVAGDVARVYLRYMQNEDGFFEPTHITRAHAHVLWELVLGLPEEIVSRTLNPIDVKDLLTNLEGDEKERRIIHLCRAMRAHMRLLARGISSYQGTAPRELIEALARAIRSGAQRHDEKGRLPAFSRFYDVTFSLGGKHDKPITADLSEAIRSVHIPESRQRLVDELLNIDEPGVLAHLLVNLPEEYKHSVKRRSWRWSLRMPLSLGH</sequence>
<dbReference type="eggNOG" id="ENOG50329ZH">
    <property type="taxonomic scope" value="Bacteria"/>
</dbReference>